<evidence type="ECO:0000256" key="1">
    <source>
        <dbReference type="ARBA" id="ARBA00023125"/>
    </source>
</evidence>
<proteinExistence type="predicted"/>
<dbReference type="InterPro" id="IPR039420">
    <property type="entry name" value="WalR-like"/>
</dbReference>
<dbReference type="EMBL" id="SIHJ01000001">
    <property type="protein sequence ID" value="TWT37194.1"/>
    <property type="molecule type" value="Genomic_DNA"/>
</dbReference>
<keyword evidence="4" id="KW-1185">Reference proteome</keyword>
<reference evidence="3 4" key="1">
    <citation type="submission" date="2019-02" db="EMBL/GenBank/DDBJ databases">
        <title>Deep-cultivation of Planctomycetes and their phenomic and genomic characterization uncovers novel biology.</title>
        <authorList>
            <person name="Wiegand S."/>
            <person name="Jogler M."/>
            <person name="Boedeker C."/>
            <person name="Pinto D."/>
            <person name="Vollmers J."/>
            <person name="Rivas-Marin E."/>
            <person name="Kohn T."/>
            <person name="Peeters S.H."/>
            <person name="Heuer A."/>
            <person name="Rast P."/>
            <person name="Oberbeckmann S."/>
            <person name="Bunk B."/>
            <person name="Jeske O."/>
            <person name="Meyerdierks A."/>
            <person name="Storesund J.E."/>
            <person name="Kallscheuer N."/>
            <person name="Luecker S."/>
            <person name="Lage O.M."/>
            <person name="Pohl T."/>
            <person name="Merkel B.J."/>
            <person name="Hornburger P."/>
            <person name="Mueller R.-W."/>
            <person name="Bruemmer F."/>
            <person name="Labrenz M."/>
            <person name="Spormann A.M."/>
            <person name="Op Den Camp H."/>
            <person name="Overmann J."/>
            <person name="Amann R."/>
            <person name="Jetten M.S.M."/>
            <person name="Mascher T."/>
            <person name="Medema M.H."/>
            <person name="Devos D.P."/>
            <person name="Kaster A.-K."/>
            <person name="Ovreas L."/>
            <person name="Rohde M."/>
            <person name="Galperin M.Y."/>
            <person name="Jogler C."/>
        </authorList>
    </citation>
    <scope>NUCLEOTIDE SEQUENCE [LARGE SCALE GENOMIC DNA]</scope>
    <source>
        <strain evidence="3 4">KOR34</strain>
    </source>
</reference>
<dbReference type="PROSITE" id="PS50043">
    <property type="entry name" value="HTH_LUXR_2"/>
    <property type="match status" value="1"/>
</dbReference>
<evidence type="ECO:0000313" key="3">
    <source>
        <dbReference type="EMBL" id="TWT37194.1"/>
    </source>
</evidence>
<dbReference type="Gene3D" id="1.10.10.10">
    <property type="entry name" value="Winged helix-like DNA-binding domain superfamily/Winged helix DNA-binding domain"/>
    <property type="match status" value="1"/>
</dbReference>
<dbReference type="PRINTS" id="PR00038">
    <property type="entry name" value="HTHLUXR"/>
</dbReference>
<dbReference type="Pfam" id="PF00196">
    <property type="entry name" value="GerE"/>
    <property type="match status" value="1"/>
</dbReference>
<dbReference type="InterPro" id="IPR000792">
    <property type="entry name" value="Tscrpt_reg_LuxR_C"/>
</dbReference>
<dbReference type="Proteomes" id="UP000316714">
    <property type="component" value="Unassembled WGS sequence"/>
</dbReference>
<protein>
    <submittedName>
        <fullName evidence="3">Transcriptional regulatory protein TdiR</fullName>
    </submittedName>
</protein>
<sequence length="219" mass="24175">MRLPGDANANPTSHCPRCSATALPVAVDFRLPLTREAVAALVRQDQRFALVDPGKDADRGHVVALVDSLQDRDNRLPLLSWSAVRGYVRLTGQPTCSSVRRDACGNLACAELPYSSPWREVAEALLKVAAEAWSYTDRQPPGARTDWQRQRSVLTLLTARERDVLRLIAAGLSVREMARMMHLADSTVDNHRSRLMKKLGVHKAVDAARFAYRIGLAAP</sequence>
<feature type="domain" description="HTH luxR-type" evidence="2">
    <location>
        <begin position="150"/>
        <end position="215"/>
    </location>
</feature>
<name>A0A5C5VEY2_9BACT</name>
<dbReference type="GO" id="GO:0003677">
    <property type="term" value="F:DNA binding"/>
    <property type="evidence" value="ECO:0007669"/>
    <property type="project" value="UniProtKB-KW"/>
</dbReference>
<evidence type="ECO:0000259" key="2">
    <source>
        <dbReference type="PROSITE" id="PS50043"/>
    </source>
</evidence>
<dbReference type="InterPro" id="IPR036388">
    <property type="entry name" value="WH-like_DNA-bd_sf"/>
</dbReference>
<dbReference type="PANTHER" id="PTHR43214">
    <property type="entry name" value="TWO-COMPONENT RESPONSE REGULATOR"/>
    <property type="match status" value="1"/>
</dbReference>
<gene>
    <name evidence="3" type="primary">tdiR_1</name>
    <name evidence="3" type="ORF">KOR34_21410</name>
</gene>
<dbReference type="SUPFAM" id="SSF46894">
    <property type="entry name" value="C-terminal effector domain of the bipartite response regulators"/>
    <property type="match status" value="1"/>
</dbReference>
<dbReference type="AlphaFoldDB" id="A0A5C5VEY2"/>
<organism evidence="3 4">
    <name type="scientific">Posidoniimonas corsicana</name>
    <dbReference type="NCBI Taxonomy" id="1938618"/>
    <lineage>
        <taxon>Bacteria</taxon>
        <taxon>Pseudomonadati</taxon>
        <taxon>Planctomycetota</taxon>
        <taxon>Planctomycetia</taxon>
        <taxon>Pirellulales</taxon>
        <taxon>Lacipirellulaceae</taxon>
        <taxon>Posidoniimonas</taxon>
    </lineage>
</organism>
<dbReference type="OrthoDB" id="275810at2"/>
<comment type="caution">
    <text evidence="3">The sequence shown here is derived from an EMBL/GenBank/DDBJ whole genome shotgun (WGS) entry which is preliminary data.</text>
</comment>
<dbReference type="CDD" id="cd06170">
    <property type="entry name" value="LuxR_C_like"/>
    <property type="match status" value="1"/>
</dbReference>
<dbReference type="InterPro" id="IPR016032">
    <property type="entry name" value="Sig_transdc_resp-reg_C-effctor"/>
</dbReference>
<evidence type="ECO:0000313" key="4">
    <source>
        <dbReference type="Proteomes" id="UP000316714"/>
    </source>
</evidence>
<dbReference type="SMART" id="SM00421">
    <property type="entry name" value="HTH_LUXR"/>
    <property type="match status" value="1"/>
</dbReference>
<accession>A0A5C5VEY2</accession>
<dbReference type="GO" id="GO:0006355">
    <property type="term" value="P:regulation of DNA-templated transcription"/>
    <property type="evidence" value="ECO:0007669"/>
    <property type="project" value="InterPro"/>
</dbReference>
<dbReference type="RefSeq" id="WP_146564545.1">
    <property type="nucleotide sequence ID" value="NZ_SIHJ01000001.1"/>
</dbReference>
<keyword evidence="1" id="KW-0238">DNA-binding</keyword>